<sequence>MDHTNTFRFDQAPFHHVVIKDRKTVELTGVKNIESFDATEFLIETSLGFLNLTGSELTLVKFDQEQADVSIKGNITSLSYVASKKGPAPKEKFLGKLLK</sequence>
<comment type="caution">
    <text evidence="1">The sequence shown here is derived from an EMBL/GenBank/DDBJ whole genome shotgun (WGS) entry which is preliminary data.</text>
</comment>
<evidence type="ECO:0000313" key="2">
    <source>
        <dbReference type="Proteomes" id="UP000824175"/>
    </source>
</evidence>
<dbReference type="GO" id="GO:0030435">
    <property type="term" value="P:sporulation resulting in formation of a cellular spore"/>
    <property type="evidence" value="ECO:0007669"/>
    <property type="project" value="InterPro"/>
</dbReference>
<dbReference type="NCBIfam" id="TIGR02892">
    <property type="entry name" value="spore_yabP"/>
    <property type="match status" value="1"/>
</dbReference>
<dbReference type="InterPro" id="IPR012504">
    <property type="entry name" value="Spore_YabP"/>
</dbReference>
<dbReference type="Pfam" id="PF07873">
    <property type="entry name" value="YabP"/>
    <property type="match status" value="1"/>
</dbReference>
<dbReference type="AlphaFoldDB" id="A0A9D1HPY5"/>
<gene>
    <name evidence="1" type="primary">yabP</name>
    <name evidence="1" type="ORF">IAD15_08465</name>
</gene>
<dbReference type="EMBL" id="DVMJ01000071">
    <property type="protein sequence ID" value="HIU14086.1"/>
    <property type="molecule type" value="Genomic_DNA"/>
</dbReference>
<dbReference type="InterPro" id="IPR038705">
    <property type="entry name" value="YabP_sf"/>
</dbReference>
<protein>
    <submittedName>
        <fullName evidence="1">Sporulation protein YabP</fullName>
    </submittedName>
</protein>
<reference evidence="1" key="2">
    <citation type="journal article" date="2021" name="PeerJ">
        <title>Extensive microbial diversity within the chicken gut microbiome revealed by metagenomics and culture.</title>
        <authorList>
            <person name="Gilroy R."/>
            <person name="Ravi A."/>
            <person name="Getino M."/>
            <person name="Pursley I."/>
            <person name="Horton D.L."/>
            <person name="Alikhan N.F."/>
            <person name="Baker D."/>
            <person name="Gharbi K."/>
            <person name="Hall N."/>
            <person name="Watson M."/>
            <person name="Adriaenssens E.M."/>
            <person name="Foster-Nyarko E."/>
            <person name="Jarju S."/>
            <person name="Secka A."/>
            <person name="Antonio M."/>
            <person name="Oren A."/>
            <person name="Chaudhuri R.R."/>
            <person name="La Ragione R."/>
            <person name="Hildebrand F."/>
            <person name="Pallen M.J."/>
        </authorList>
    </citation>
    <scope>NUCLEOTIDE SEQUENCE</scope>
    <source>
        <strain evidence="1">CHK195-11698</strain>
    </source>
</reference>
<dbReference type="Proteomes" id="UP000824175">
    <property type="component" value="Unassembled WGS sequence"/>
</dbReference>
<accession>A0A9D1HPY5</accession>
<dbReference type="PIRSF" id="PIRSF011576">
    <property type="entry name" value="YabP"/>
    <property type="match status" value="1"/>
</dbReference>
<organism evidence="1 2">
    <name type="scientific">Candidatus Fimiplasma intestinipullorum</name>
    <dbReference type="NCBI Taxonomy" id="2840825"/>
    <lineage>
        <taxon>Bacteria</taxon>
        <taxon>Bacillati</taxon>
        <taxon>Bacillota</taxon>
        <taxon>Clostridia</taxon>
        <taxon>Eubacteriales</taxon>
        <taxon>Candidatus Fimiplasma</taxon>
    </lineage>
</organism>
<name>A0A9D1HPY5_9FIRM</name>
<proteinExistence type="predicted"/>
<evidence type="ECO:0000313" key="1">
    <source>
        <dbReference type="EMBL" id="HIU14086.1"/>
    </source>
</evidence>
<dbReference type="Gene3D" id="2.60.40.2000">
    <property type="match status" value="1"/>
</dbReference>
<reference evidence="1" key="1">
    <citation type="submission" date="2020-10" db="EMBL/GenBank/DDBJ databases">
        <authorList>
            <person name="Gilroy R."/>
        </authorList>
    </citation>
    <scope>NUCLEOTIDE SEQUENCE</scope>
    <source>
        <strain evidence="1">CHK195-11698</strain>
    </source>
</reference>
<dbReference type="InterPro" id="IPR022476">
    <property type="entry name" value="Spore_YabP/YqfC"/>
</dbReference>